<evidence type="ECO:0000313" key="8">
    <source>
        <dbReference type="Proteomes" id="UP001157910"/>
    </source>
</evidence>
<feature type="transmembrane region" description="Helical" evidence="3">
    <location>
        <begin position="40"/>
        <end position="59"/>
    </location>
</feature>
<feature type="domain" description="CzcB-like barrel-sandwich hybrid" evidence="5">
    <location>
        <begin position="113"/>
        <end position="238"/>
    </location>
</feature>
<evidence type="ECO:0000259" key="5">
    <source>
        <dbReference type="Pfam" id="PF25973"/>
    </source>
</evidence>
<name>A0ABY1QG34_9SPHN</name>
<accession>A0ABY1QG34</accession>
<evidence type="ECO:0000259" key="6">
    <source>
        <dbReference type="Pfam" id="PF25989"/>
    </source>
</evidence>
<sequence length="404" mass="42315">MNYDSKIVSGDGLSAETRVPDGVDVPLVADDELDRRSRRVIILVIVAVALLAVALWFVLHESGPDDAAAAGNTQIPVVSVMVPGRASVAGEITATGTLAARRAMPVGAVGEGGEVREVRVDAGDWVSQGQVLAVVDRSVQVQAAASQAAQVEVAAADARIAQSNLDRGLKLVDRGFISKADIDQLTATRDAAEARVKVARASLAQLRAQNARLNIIAPASGLVLERNVELGQVVSGGSGVLFQLARDGEMELLARMSEDDLAKLSVGVQASVTPAGSGKTFVGQVWQLSPVIDQETRQGIARVALTYDRALRPGGFATAVIRSGTLVAPMLPESAIQSDAKGAFVYIVDQTDHVRRRTVKTGLVTAKGITITEGLDGTEKVVMRAGGFLNEGDKVKTRLTTSSK</sequence>
<reference evidence="7 8" key="1">
    <citation type="submission" date="2017-05" db="EMBL/GenBank/DDBJ databases">
        <authorList>
            <person name="Varghese N."/>
            <person name="Submissions S."/>
        </authorList>
    </citation>
    <scope>NUCLEOTIDE SEQUENCE [LARGE SCALE GENOMIC DNA]</scope>
    <source>
        <strain evidence="7 8">SM16</strain>
    </source>
</reference>
<dbReference type="InterPro" id="IPR006143">
    <property type="entry name" value="RND_pump_MFP"/>
</dbReference>
<keyword evidence="8" id="KW-1185">Reference proteome</keyword>
<dbReference type="Pfam" id="PF25973">
    <property type="entry name" value="BSH_CzcB"/>
    <property type="match status" value="1"/>
</dbReference>
<feature type="coiled-coil region" evidence="2">
    <location>
        <begin position="182"/>
        <end position="209"/>
    </location>
</feature>
<dbReference type="SUPFAM" id="SSF111369">
    <property type="entry name" value="HlyD-like secretion proteins"/>
    <property type="match status" value="1"/>
</dbReference>
<dbReference type="EMBL" id="FXUI01000004">
    <property type="protein sequence ID" value="SMP67360.1"/>
    <property type="molecule type" value="Genomic_DNA"/>
</dbReference>
<dbReference type="PANTHER" id="PTHR30469:SF15">
    <property type="entry name" value="HLYD FAMILY OF SECRETION PROTEINS"/>
    <property type="match status" value="1"/>
</dbReference>
<dbReference type="InterPro" id="IPR058647">
    <property type="entry name" value="BSH_CzcB-like"/>
</dbReference>
<evidence type="ECO:0000256" key="3">
    <source>
        <dbReference type="SAM" id="Phobius"/>
    </source>
</evidence>
<dbReference type="InterPro" id="IPR058637">
    <property type="entry name" value="YknX-like_C"/>
</dbReference>
<keyword evidence="3" id="KW-1133">Transmembrane helix</keyword>
<evidence type="ECO:0000256" key="1">
    <source>
        <dbReference type="ARBA" id="ARBA00009477"/>
    </source>
</evidence>
<gene>
    <name evidence="7" type="ORF">SAMN06296065_104193</name>
</gene>
<feature type="domain" description="CusB-like beta-barrel" evidence="4">
    <location>
        <begin position="254"/>
        <end position="322"/>
    </location>
</feature>
<evidence type="ECO:0000313" key="7">
    <source>
        <dbReference type="EMBL" id="SMP67360.1"/>
    </source>
</evidence>
<protein>
    <submittedName>
        <fullName evidence="7">RND family efflux transporter, MFP subunit</fullName>
    </submittedName>
</protein>
<evidence type="ECO:0000259" key="4">
    <source>
        <dbReference type="Pfam" id="PF25954"/>
    </source>
</evidence>
<feature type="domain" description="YknX-like C-terminal permuted SH3-like" evidence="6">
    <location>
        <begin position="331"/>
        <end position="396"/>
    </location>
</feature>
<dbReference type="RefSeq" id="WP_283405954.1">
    <property type="nucleotide sequence ID" value="NZ_FXUI01000004.1"/>
</dbReference>
<keyword evidence="3" id="KW-0812">Transmembrane</keyword>
<dbReference type="Pfam" id="PF25989">
    <property type="entry name" value="YknX_C"/>
    <property type="match status" value="1"/>
</dbReference>
<comment type="similarity">
    <text evidence="1">Belongs to the membrane fusion protein (MFP) (TC 8.A.1) family.</text>
</comment>
<dbReference type="Gene3D" id="2.40.50.100">
    <property type="match status" value="1"/>
</dbReference>
<dbReference type="Proteomes" id="UP001157910">
    <property type="component" value="Unassembled WGS sequence"/>
</dbReference>
<dbReference type="Gene3D" id="1.10.287.470">
    <property type="entry name" value="Helix hairpin bin"/>
    <property type="match status" value="1"/>
</dbReference>
<dbReference type="Gene3D" id="2.40.420.20">
    <property type="match status" value="1"/>
</dbReference>
<dbReference type="Gene3D" id="2.40.30.170">
    <property type="match status" value="1"/>
</dbReference>
<keyword evidence="3" id="KW-0472">Membrane</keyword>
<dbReference type="InterPro" id="IPR058792">
    <property type="entry name" value="Beta-barrel_RND_2"/>
</dbReference>
<organism evidence="7 8">
    <name type="scientific">Novosphingobium panipatense</name>
    <dbReference type="NCBI Taxonomy" id="428991"/>
    <lineage>
        <taxon>Bacteria</taxon>
        <taxon>Pseudomonadati</taxon>
        <taxon>Pseudomonadota</taxon>
        <taxon>Alphaproteobacteria</taxon>
        <taxon>Sphingomonadales</taxon>
        <taxon>Sphingomonadaceae</taxon>
        <taxon>Novosphingobium</taxon>
    </lineage>
</organism>
<proteinExistence type="inferred from homology"/>
<dbReference type="PANTHER" id="PTHR30469">
    <property type="entry name" value="MULTIDRUG RESISTANCE PROTEIN MDTA"/>
    <property type="match status" value="1"/>
</dbReference>
<evidence type="ECO:0000256" key="2">
    <source>
        <dbReference type="SAM" id="Coils"/>
    </source>
</evidence>
<dbReference type="Pfam" id="PF25954">
    <property type="entry name" value="Beta-barrel_RND_2"/>
    <property type="match status" value="1"/>
</dbReference>
<comment type="caution">
    <text evidence="7">The sequence shown here is derived from an EMBL/GenBank/DDBJ whole genome shotgun (WGS) entry which is preliminary data.</text>
</comment>
<dbReference type="NCBIfam" id="TIGR01730">
    <property type="entry name" value="RND_mfp"/>
    <property type="match status" value="1"/>
</dbReference>
<keyword evidence="2" id="KW-0175">Coiled coil</keyword>